<comment type="caution">
    <text evidence="2">The sequence shown here is derived from an EMBL/GenBank/DDBJ whole genome shotgun (WGS) entry which is preliminary data.</text>
</comment>
<keyword evidence="1" id="KW-1133">Transmembrane helix</keyword>
<evidence type="ECO:0000313" key="2">
    <source>
        <dbReference type="EMBL" id="OQX90234.1"/>
    </source>
</evidence>
<evidence type="ECO:0000256" key="1">
    <source>
        <dbReference type="SAM" id="Phobius"/>
    </source>
</evidence>
<reference evidence="3" key="1">
    <citation type="submission" date="2017-03" db="EMBL/GenBank/DDBJ databases">
        <title>Novel pathways for hydrocarbon cycling and metabolic interdependencies in hydrothermal sediment communities.</title>
        <authorList>
            <person name="Dombrowski N."/>
            <person name="Seitz K."/>
            <person name="Teske A."/>
            <person name="Baker B."/>
        </authorList>
    </citation>
    <scope>NUCLEOTIDE SEQUENCE [LARGE SCALE GENOMIC DNA]</scope>
</reference>
<keyword evidence="1" id="KW-0812">Transmembrane</keyword>
<feature type="transmembrane region" description="Helical" evidence="1">
    <location>
        <begin position="6"/>
        <end position="29"/>
    </location>
</feature>
<evidence type="ECO:0000313" key="3">
    <source>
        <dbReference type="Proteomes" id="UP000192611"/>
    </source>
</evidence>
<dbReference type="Proteomes" id="UP000192611">
    <property type="component" value="Unassembled WGS sequence"/>
</dbReference>
<protein>
    <submittedName>
        <fullName evidence="2">Uncharacterized protein</fullName>
    </submittedName>
</protein>
<sequence>MEVSMVNIAFTVSVVSGLIAIIALILIFIHKGKIWKRIQDIEVQLEDILFTTKELNANISKMAKMVDNITSNGSALAKKNARNIEAIKEFIDGEFKSWVGDELMLLRKRNETLVKELKVVEKDANDRLSDIELIISKREGVEERLNKKLNKSLKDIEDRFLTTYGAGLKKLAESLKKLEEKFTEDMSKKLELLKDFIREKRKSGEI</sequence>
<gene>
    <name evidence="2" type="ORF">B6D57_04200</name>
</gene>
<dbReference type="AlphaFoldDB" id="A0A1W9S0C2"/>
<keyword evidence="1" id="KW-0472">Membrane</keyword>
<dbReference type="EMBL" id="NATQ01000084">
    <property type="protein sequence ID" value="OQX90234.1"/>
    <property type="molecule type" value="Genomic_DNA"/>
</dbReference>
<proteinExistence type="predicted"/>
<name>A0A1W9S0C2_9BACT</name>
<organism evidence="2 3">
    <name type="scientific">Candidatus Coatesbacteria bacterium 4484_99</name>
    <dbReference type="NCBI Taxonomy" id="1970774"/>
    <lineage>
        <taxon>Bacteria</taxon>
        <taxon>Candidatus Coatesiibacteriota</taxon>
    </lineage>
</organism>
<accession>A0A1W9S0C2</accession>